<name>A0ABR9SM47_9PSED</name>
<evidence type="ECO:0000313" key="3">
    <source>
        <dbReference type="Proteomes" id="UP000613075"/>
    </source>
</evidence>
<keyword evidence="3" id="KW-1185">Reference proteome</keyword>
<dbReference type="InterPro" id="IPR005074">
    <property type="entry name" value="Peptidase_C39"/>
</dbReference>
<organism evidence="2 3">
    <name type="scientific">Pseudomonas cyclaminis</name>
    <dbReference type="NCBI Taxonomy" id="2781239"/>
    <lineage>
        <taxon>Bacteria</taxon>
        <taxon>Pseudomonadati</taxon>
        <taxon>Pseudomonadota</taxon>
        <taxon>Gammaproteobacteria</taxon>
        <taxon>Pseudomonadales</taxon>
        <taxon>Pseudomonadaceae</taxon>
        <taxon>Pseudomonas</taxon>
    </lineage>
</organism>
<dbReference type="EMBL" id="JADDUM010000024">
    <property type="protein sequence ID" value="MBE8589983.1"/>
    <property type="molecule type" value="Genomic_DNA"/>
</dbReference>
<reference evidence="2 3" key="1">
    <citation type="submission" date="2020-10" db="EMBL/GenBank/DDBJ databases">
        <title>The draft genomes of Cyclamen pathogen Pseudomonas sp.</title>
        <authorList>
            <person name="Fujikawa T."/>
            <person name="Sawada H."/>
        </authorList>
    </citation>
    <scope>NUCLEOTIDE SEQUENCE [LARGE SCALE GENOMIC DNA]</scope>
    <source>
        <strain evidence="2 3">MAFF 301449</strain>
    </source>
</reference>
<protein>
    <recommendedName>
        <fullName evidence="1">Peptidase C39 domain-containing protein</fullName>
    </recommendedName>
</protein>
<comment type="caution">
    <text evidence="2">The sequence shown here is derived from an EMBL/GenBank/DDBJ whole genome shotgun (WGS) entry which is preliminary data.</text>
</comment>
<proteinExistence type="predicted"/>
<gene>
    <name evidence="2" type="ORF">IQK56_03030</name>
</gene>
<dbReference type="Gene3D" id="3.90.70.10">
    <property type="entry name" value="Cysteine proteinases"/>
    <property type="match status" value="1"/>
</dbReference>
<dbReference type="Proteomes" id="UP000613075">
    <property type="component" value="Unassembled WGS sequence"/>
</dbReference>
<evidence type="ECO:0000313" key="2">
    <source>
        <dbReference type="EMBL" id="MBE8589983.1"/>
    </source>
</evidence>
<sequence length="138" mass="14793">MECFGRIASPNVVKQSTPTACGAACGEMLLKDRGVLTSQVDLGTELTSITSLASKSNTADSGWVGNAVDVSSFNALNKTGSWSAMMWDSGNKVGHWVVVDGVDDVGRVLIKDPFNGTQYKMGVKEFKDVWNGHSVYKQ</sequence>
<dbReference type="Pfam" id="PF03412">
    <property type="entry name" value="Peptidase_C39"/>
    <property type="match status" value="1"/>
</dbReference>
<feature type="domain" description="Peptidase C39" evidence="1">
    <location>
        <begin position="11"/>
        <end position="133"/>
    </location>
</feature>
<evidence type="ECO:0000259" key="1">
    <source>
        <dbReference type="Pfam" id="PF03412"/>
    </source>
</evidence>
<accession>A0ABR9SM47</accession>